<dbReference type="PANTHER" id="PTHR43451">
    <property type="entry name" value="ACETYLTRANSFERASE (GNAT) FAMILY PROTEIN"/>
    <property type="match status" value="1"/>
</dbReference>
<accession>K0KJE6</accession>
<dbReference type="AlphaFoldDB" id="K0KJE6"/>
<dbReference type="PANTHER" id="PTHR43451:SF1">
    <property type="entry name" value="ACETYLTRANSFERASE"/>
    <property type="match status" value="1"/>
</dbReference>
<dbReference type="InParanoid" id="K0KJE6"/>
<proteinExistence type="predicted"/>
<evidence type="ECO:0000313" key="2">
    <source>
        <dbReference type="Proteomes" id="UP000009328"/>
    </source>
</evidence>
<dbReference type="STRING" id="1206466.K0KJE6"/>
<dbReference type="Proteomes" id="UP000009328">
    <property type="component" value="Unassembled WGS sequence"/>
</dbReference>
<dbReference type="InterPro" id="IPR052564">
    <property type="entry name" value="N-acetyltrans/Recomb-assoc"/>
</dbReference>
<dbReference type="HOGENOM" id="CLU_1379096_0_0_1"/>
<name>K0KJE6_WICCF</name>
<dbReference type="eggNOG" id="ENOG502RYMB">
    <property type="taxonomic scope" value="Eukaryota"/>
</dbReference>
<dbReference type="Gene3D" id="3.40.630.30">
    <property type="match status" value="1"/>
</dbReference>
<gene>
    <name evidence="1" type="ORF">BN7_1791</name>
</gene>
<protein>
    <recommendedName>
        <fullName evidence="3">N-acetyltransferase domain-containing protein</fullName>
    </recommendedName>
</protein>
<organism evidence="1 2">
    <name type="scientific">Wickerhamomyces ciferrii (strain ATCC 14091 / BCRC 22168 / CBS 111 / JCM 3599 / NBRC 0793 / NRRL Y-1031 F-60-10)</name>
    <name type="common">Yeast</name>
    <name type="synonym">Pichia ciferrii</name>
    <dbReference type="NCBI Taxonomy" id="1206466"/>
    <lineage>
        <taxon>Eukaryota</taxon>
        <taxon>Fungi</taxon>
        <taxon>Dikarya</taxon>
        <taxon>Ascomycota</taxon>
        <taxon>Saccharomycotina</taxon>
        <taxon>Saccharomycetes</taxon>
        <taxon>Phaffomycetales</taxon>
        <taxon>Wickerhamomycetaceae</taxon>
        <taxon>Wickerhamomyces</taxon>
    </lineage>
</organism>
<evidence type="ECO:0008006" key="3">
    <source>
        <dbReference type="Google" id="ProtNLM"/>
    </source>
</evidence>
<dbReference type="EMBL" id="CAIF01000039">
    <property type="protein sequence ID" value="CCH42247.1"/>
    <property type="molecule type" value="Genomic_DNA"/>
</dbReference>
<evidence type="ECO:0000313" key="1">
    <source>
        <dbReference type="EMBL" id="CCH42247.1"/>
    </source>
</evidence>
<reference evidence="1 2" key="1">
    <citation type="journal article" date="2012" name="Eukaryot. Cell">
        <title>Draft genome sequence of Wickerhamomyces ciferrii NRRL Y-1031 F-60-10.</title>
        <authorList>
            <person name="Schneider J."/>
            <person name="Andrea H."/>
            <person name="Blom J."/>
            <person name="Jaenicke S."/>
            <person name="Ruckert C."/>
            <person name="Schorsch C."/>
            <person name="Szczepanowski R."/>
            <person name="Farwick M."/>
            <person name="Goesmann A."/>
            <person name="Puhler A."/>
            <person name="Schaffer S."/>
            <person name="Tauch A."/>
            <person name="Kohler T."/>
            <person name="Brinkrolf K."/>
        </authorList>
    </citation>
    <scope>NUCLEOTIDE SEQUENCE [LARGE SCALE GENOMIC DNA]</scope>
    <source>
        <strain evidence="2">ATCC 14091 / BCRC 22168 / CBS 111 / JCM 3599 / NBRC 0793 / NRRL Y-1031 F-60-10</strain>
    </source>
</reference>
<comment type="caution">
    <text evidence="1">The sequence shown here is derived from an EMBL/GenBank/DDBJ whole genome shotgun (WGS) entry which is preliminary data.</text>
</comment>
<dbReference type="FunCoup" id="K0KJE6">
    <property type="interactions" value="62"/>
</dbReference>
<keyword evidence="2" id="KW-1185">Reference proteome</keyword>
<sequence length="202" mass="22802">MATTANKTTDVKKVSDTLNAAFLPGPVDKFQFSNCSQELINNFYFKRVQQFIEADSEIIEINDFNAVAIWVAPGKTYPSAQWDEPNECVDEFKKKAKVIIEDYQYDKIPHWTLVFIGKDPSQNKGSISPLINPYLSKAKEQDVPVLLFAVNDHAKDIYIHFGFKVLATIKIGEGKVDSNGDRDSNGVGLAVYMMAYNHKDRE</sequence>